<evidence type="ECO:0000256" key="2">
    <source>
        <dbReference type="ARBA" id="ARBA00001946"/>
    </source>
</evidence>
<evidence type="ECO:0000313" key="15">
    <source>
        <dbReference type="Proteomes" id="UP000236569"/>
    </source>
</evidence>
<dbReference type="PROSITE" id="PS00793">
    <property type="entry name" value="DHPS_2"/>
    <property type="match status" value="1"/>
</dbReference>
<dbReference type="PANTHER" id="PTHR20941:SF1">
    <property type="entry name" value="FOLIC ACID SYNTHESIS PROTEIN FOL1"/>
    <property type="match status" value="1"/>
</dbReference>
<comment type="catalytic activity">
    <reaction evidence="1">
        <text>(7,8-dihydropterin-6-yl)methyl diphosphate + 4-aminobenzoate = 7,8-dihydropteroate + diphosphate</text>
        <dbReference type="Rhea" id="RHEA:19949"/>
        <dbReference type="ChEBI" id="CHEBI:17836"/>
        <dbReference type="ChEBI" id="CHEBI:17839"/>
        <dbReference type="ChEBI" id="CHEBI:33019"/>
        <dbReference type="ChEBI" id="CHEBI:72950"/>
        <dbReference type="EC" id="2.5.1.15"/>
    </reaction>
</comment>
<dbReference type="GO" id="GO:0005829">
    <property type="term" value="C:cytosol"/>
    <property type="evidence" value="ECO:0007669"/>
    <property type="project" value="TreeGrafter"/>
</dbReference>
<evidence type="ECO:0000256" key="1">
    <source>
        <dbReference type="ARBA" id="ARBA00000012"/>
    </source>
</evidence>
<dbReference type="PROSITE" id="PS00792">
    <property type="entry name" value="DHPS_1"/>
    <property type="match status" value="1"/>
</dbReference>
<accession>A0A2I9CV21</accession>
<evidence type="ECO:0000256" key="10">
    <source>
        <dbReference type="ARBA" id="ARBA00022909"/>
    </source>
</evidence>
<evidence type="ECO:0000256" key="6">
    <source>
        <dbReference type="ARBA" id="ARBA00016919"/>
    </source>
</evidence>
<dbReference type="SUPFAM" id="SSF51717">
    <property type="entry name" value="Dihydropteroate synthetase-like"/>
    <property type="match status" value="1"/>
</dbReference>
<dbReference type="GO" id="GO:0004156">
    <property type="term" value="F:dihydropteroate synthase activity"/>
    <property type="evidence" value="ECO:0007669"/>
    <property type="project" value="UniProtKB-EC"/>
</dbReference>
<dbReference type="InterPro" id="IPR011005">
    <property type="entry name" value="Dihydropteroate_synth-like_sf"/>
</dbReference>
<sequence length="302" mass="31491">MSPPVEGWTGRAHALTFGFPVPGGERAADGWRVTWRGCAVMGVLNVTPDSFSDGGRYASLEAAVTRARAMRDAGARVIDVGGESTRPGAEPVPAEQELDRVRPVLRALAGEGALLSVDTMKPEVAREALAAGAHLVNDVTGLRDPGMVEVCAGAGAPACVMHMRGEPRTMQRSPQYRDVVAEVHAFLRERAAAVLAAGVPSVLLDPGLGFGKTAAHNLALLRALPELTCGPHPVLVGASRKKMIDLLAGVPNAADRDPGSLALHLHAARQGAAMVRVHAAGVHVQALRVQAALEDPTFTPGR</sequence>
<keyword evidence="7 12" id="KW-0808">Transferase</keyword>
<evidence type="ECO:0000256" key="8">
    <source>
        <dbReference type="ARBA" id="ARBA00022723"/>
    </source>
</evidence>
<dbReference type="CDD" id="cd00739">
    <property type="entry name" value="DHPS"/>
    <property type="match status" value="1"/>
</dbReference>
<comment type="caution">
    <text evidence="14">The sequence shown here is derived from an EMBL/GenBank/DDBJ whole genome shotgun (WGS) entry which is preliminary data.</text>
</comment>
<dbReference type="InterPro" id="IPR000489">
    <property type="entry name" value="Pterin-binding_dom"/>
</dbReference>
<dbReference type="EMBL" id="BFAG01000006">
    <property type="protein sequence ID" value="GBF05743.1"/>
    <property type="molecule type" value="Genomic_DNA"/>
</dbReference>
<gene>
    <name evidence="14" type="ORF">DAERI_060003</name>
</gene>
<dbReference type="OrthoDB" id="9811744at2"/>
<reference evidence="15" key="1">
    <citation type="submission" date="2018-01" db="EMBL/GenBank/DDBJ databases">
        <title>Draft Genome Sequence of the Radioresistant Bacterium Deinococcus aerius TR0125, Isolated from the Higher Atmosphere above Japan.</title>
        <authorList>
            <person name="Satoh K."/>
            <person name="Arai H."/>
            <person name="Sanzen T."/>
            <person name="Kawaguchi Y."/>
            <person name="Hayashi H."/>
            <person name="Yokobori S."/>
            <person name="Yamagishi A."/>
            <person name="Oono Y."/>
            <person name="Narumi I."/>
        </authorList>
    </citation>
    <scope>NUCLEOTIDE SEQUENCE [LARGE SCALE GENOMIC DNA]</scope>
    <source>
        <strain evidence="15">TR0125</strain>
    </source>
</reference>
<comment type="pathway">
    <text evidence="3 12">Cofactor biosynthesis; tetrahydrofolate biosynthesis; 7,8-dihydrofolate from 2-amino-4-hydroxy-6-hydroxymethyl-7,8-dihydropteridine diphosphate and 4-aminobenzoate: step 1/2.</text>
</comment>
<dbReference type="UniPathway" id="UPA00077">
    <property type="reaction ID" value="UER00156"/>
</dbReference>
<dbReference type="FunFam" id="3.20.20.20:FF:000006">
    <property type="entry name" value="Dihydropteroate synthase"/>
    <property type="match status" value="1"/>
</dbReference>
<dbReference type="Gene3D" id="3.20.20.20">
    <property type="entry name" value="Dihydropteroate synthase-like"/>
    <property type="match status" value="1"/>
</dbReference>
<protein>
    <recommendedName>
        <fullName evidence="6 12">Dihydropteroate synthase</fullName>
        <shortName evidence="12">DHPS</shortName>
        <ecNumber evidence="5 12">2.5.1.15</ecNumber>
    </recommendedName>
    <alternativeName>
        <fullName evidence="11 12">Dihydropteroate pyrophosphorylase</fullName>
    </alternativeName>
</protein>
<dbReference type="PANTHER" id="PTHR20941">
    <property type="entry name" value="FOLATE SYNTHESIS PROTEINS"/>
    <property type="match status" value="1"/>
</dbReference>
<evidence type="ECO:0000259" key="13">
    <source>
        <dbReference type="PROSITE" id="PS50972"/>
    </source>
</evidence>
<evidence type="ECO:0000256" key="9">
    <source>
        <dbReference type="ARBA" id="ARBA00022842"/>
    </source>
</evidence>
<evidence type="ECO:0000256" key="7">
    <source>
        <dbReference type="ARBA" id="ARBA00022679"/>
    </source>
</evidence>
<name>A0A2I9CV21_9DEIO</name>
<dbReference type="RefSeq" id="WP_103129173.1">
    <property type="nucleotide sequence ID" value="NZ_BFAG01000006.1"/>
</dbReference>
<keyword evidence="9 12" id="KW-0460">Magnesium</keyword>
<feature type="domain" description="Pterin-binding" evidence="13">
    <location>
        <begin position="38"/>
        <end position="288"/>
    </location>
</feature>
<dbReference type="Pfam" id="PF00809">
    <property type="entry name" value="Pterin_bind"/>
    <property type="match status" value="1"/>
</dbReference>
<dbReference type="EC" id="2.5.1.15" evidence="5 12"/>
<evidence type="ECO:0000313" key="14">
    <source>
        <dbReference type="EMBL" id="GBF05743.1"/>
    </source>
</evidence>
<keyword evidence="10 12" id="KW-0289">Folate biosynthesis</keyword>
<dbReference type="GO" id="GO:0046872">
    <property type="term" value="F:metal ion binding"/>
    <property type="evidence" value="ECO:0007669"/>
    <property type="project" value="UniProtKB-KW"/>
</dbReference>
<evidence type="ECO:0000256" key="12">
    <source>
        <dbReference type="RuleBase" id="RU361205"/>
    </source>
</evidence>
<dbReference type="GO" id="GO:0046654">
    <property type="term" value="P:tetrahydrofolate biosynthetic process"/>
    <property type="evidence" value="ECO:0007669"/>
    <property type="project" value="UniProtKB-UniPathway"/>
</dbReference>
<proteinExistence type="inferred from homology"/>
<dbReference type="InterPro" id="IPR045031">
    <property type="entry name" value="DHP_synth-like"/>
</dbReference>
<dbReference type="Proteomes" id="UP000236569">
    <property type="component" value="Unassembled WGS sequence"/>
</dbReference>
<evidence type="ECO:0000256" key="5">
    <source>
        <dbReference type="ARBA" id="ARBA00012458"/>
    </source>
</evidence>
<dbReference type="AlphaFoldDB" id="A0A2I9CV21"/>
<evidence type="ECO:0000256" key="3">
    <source>
        <dbReference type="ARBA" id="ARBA00004763"/>
    </source>
</evidence>
<dbReference type="GO" id="GO:0046656">
    <property type="term" value="P:folic acid biosynthetic process"/>
    <property type="evidence" value="ECO:0007669"/>
    <property type="project" value="UniProtKB-KW"/>
</dbReference>
<keyword evidence="8 12" id="KW-0479">Metal-binding</keyword>
<dbReference type="InterPro" id="IPR006390">
    <property type="entry name" value="DHP_synth_dom"/>
</dbReference>
<dbReference type="PROSITE" id="PS50972">
    <property type="entry name" value="PTERIN_BINDING"/>
    <property type="match status" value="1"/>
</dbReference>
<comment type="cofactor">
    <cofactor evidence="2 12">
        <name>Mg(2+)</name>
        <dbReference type="ChEBI" id="CHEBI:18420"/>
    </cofactor>
</comment>
<keyword evidence="15" id="KW-1185">Reference proteome</keyword>
<organism evidence="14 15">
    <name type="scientific">Deinococcus aerius</name>
    <dbReference type="NCBI Taxonomy" id="200253"/>
    <lineage>
        <taxon>Bacteria</taxon>
        <taxon>Thermotogati</taxon>
        <taxon>Deinococcota</taxon>
        <taxon>Deinococci</taxon>
        <taxon>Deinococcales</taxon>
        <taxon>Deinococcaceae</taxon>
        <taxon>Deinococcus</taxon>
    </lineage>
</organism>
<comment type="function">
    <text evidence="12">Catalyzes the condensation of para-aminobenzoate (pABA) with 6-hydroxymethyl-7,8-dihydropterin diphosphate (DHPt-PP) to form 7,8-dihydropteroate (H2Pte), the immediate precursor of folate derivatives.</text>
</comment>
<evidence type="ECO:0000256" key="11">
    <source>
        <dbReference type="ARBA" id="ARBA00030193"/>
    </source>
</evidence>
<comment type="similarity">
    <text evidence="4 12">Belongs to the DHPS family.</text>
</comment>
<dbReference type="NCBIfam" id="TIGR01496">
    <property type="entry name" value="DHPS"/>
    <property type="match status" value="1"/>
</dbReference>
<evidence type="ECO:0000256" key="4">
    <source>
        <dbReference type="ARBA" id="ARBA00009503"/>
    </source>
</evidence>